<dbReference type="AlphaFoldDB" id="A0A7S3N1I5"/>
<evidence type="ECO:0000313" key="2">
    <source>
        <dbReference type="EMBL" id="CAE0329364.1"/>
    </source>
</evidence>
<organism evidence="2">
    <name type="scientific">Strombidium inclinatum</name>
    <dbReference type="NCBI Taxonomy" id="197538"/>
    <lineage>
        <taxon>Eukaryota</taxon>
        <taxon>Sar</taxon>
        <taxon>Alveolata</taxon>
        <taxon>Ciliophora</taxon>
        <taxon>Intramacronucleata</taxon>
        <taxon>Spirotrichea</taxon>
        <taxon>Oligotrichia</taxon>
        <taxon>Strombidiidae</taxon>
        <taxon>Strombidium</taxon>
    </lineage>
</organism>
<dbReference type="EMBL" id="HBIH01024953">
    <property type="protein sequence ID" value="CAE0329364.1"/>
    <property type="molecule type" value="Transcribed_RNA"/>
</dbReference>
<proteinExistence type="predicted"/>
<evidence type="ECO:0000256" key="1">
    <source>
        <dbReference type="SAM" id="Phobius"/>
    </source>
</evidence>
<feature type="transmembrane region" description="Helical" evidence="1">
    <location>
        <begin position="134"/>
        <end position="153"/>
    </location>
</feature>
<keyword evidence="1" id="KW-0812">Transmembrane</keyword>
<keyword evidence="1" id="KW-0472">Membrane</keyword>
<protein>
    <submittedName>
        <fullName evidence="2">Uncharacterized protein</fullName>
    </submittedName>
</protein>
<name>A0A7S3N1I5_9SPIT</name>
<accession>A0A7S3N1I5</accession>
<reference evidence="2" key="1">
    <citation type="submission" date="2021-01" db="EMBL/GenBank/DDBJ databases">
        <authorList>
            <person name="Corre E."/>
            <person name="Pelletier E."/>
            <person name="Niang G."/>
            <person name="Scheremetjew M."/>
            <person name="Finn R."/>
            <person name="Kale V."/>
            <person name="Holt S."/>
            <person name="Cochrane G."/>
            <person name="Meng A."/>
            <person name="Brown T."/>
            <person name="Cohen L."/>
        </authorList>
    </citation>
    <scope>NUCLEOTIDE SEQUENCE</scope>
    <source>
        <strain evidence="2">S3</strain>
    </source>
</reference>
<sequence>MVGRVDCTHDFEVCDLLVNHNQASNQSYPYMVMFTAEKGYRYEGAINAEAIYNDFLQEDKFKQFPVHGGKDYTTSRVIADGKALINQIMEKNNKEKQVYEPHWLDEQFAHLFAPYISWIFFQLNLDYFRKNTKILLFSAGILVPILIVLYHLAEAVVGCSSKKKKE</sequence>
<gene>
    <name evidence="2" type="ORF">SINC0208_LOCUS9993</name>
</gene>
<keyword evidence="1" id="KW-1133">Transmembrane helix</keyword>